<dbReference type="AlphaFoldDB" id="A0A1H3B3U1"/>
<evidence type="ECO:0000313" key="2">
    <source>
        <dbReference type="Proteomes" id="UP000198569"/>
    </source>
</evidence>
<name>A0A1H3B3U1_9FLAO</name>
<dbReference type="Proteomes" id="UP000198569">
    <property type="component" value="Unassembled WGS sequence"/>
</dbReference>
<dbReference type="RefSeq" id="WP_091432948.1">
    <property type="nucleotide sequence ID" value="NZ_FNMV01000009.1"/>
</dbReference>
<organism evidence="1 2">
    <name type="scientific">Flavobacterium degerlachei</name>
    <dbReference type="NCBI Taxonomy" id="229203"/>
    <lineage>
        <taxon>Bacteria</taxon>
        <taxon>Pseudomonadati</taxon>
        <taxon>Bacteroidota</taxon>
        <taxon>Flavobacteriia</taxon>
        <taxon>Flavobacteriales</taxon>
        <taxon>Flavobacteriaceae</taxon>
        <taxon>Flavobacterium</taxon>
    </lineage>
</organism>
<dbReference type="EMBL" id="FNMV01000009">
    <property type="protein sequence ID" value="SDX36690.1"/>
    <property type="molecule type" value="Genomic_DNA"/>
</dbReference>
<accession>A0A1H3B3U1</accession>
<protein>
    <submittedName>
        <fullName evidence="1">Uncharacterized protein</fullName>
    </submittedName>
</protein>
<dbReference type="OrthoDB" id="9922513at2"/>
<evidence type="ECO:0000313" key="1">
    <source>
        <dbReference type="EMBL" id="SDX36690.1"/>
    </source>
</evidence>
<sequence>MAKTEITVTASSDMELLTRKKALEEVNKLPTDQLQRVLKLVKSPNAIGYLSSDIKFALLQKFL</sequence>
<proteinExistence type="predicted"/>
<reference evidence="2" key="1">
    <citation type="submission" date="2016-10" db="EMBL/GenBank/DDBJ databases">
        <authorList>
            <person name="Varghese N."/>
            <person name="Submissions S."/>
        </authorList>
    </citation>
    <scope>NUCLEOTIDE SEQUENCE [LARGE SCALE GENOMIC DNA]</scope>
    <source>
        <strain evidence="2">DSM 15718</strain>
    </source>
</reference>
<dbReference type="STRING" id="229203.SAMN05444338_109150"/>
<keyword evidence="2" id="KW-1185">Reference proteome</keyword>
<gene>
    <name evidence="1" type="ORF">SAMN05444338_109150</name>
</gene>